<proteinExistence type="predicted"/>
<dbReference type="Proteomes" id="UP000224460">
    <property type="component" value="Unassembled WGS sequence"/>
</dbReference>
<evidence type="ECO:0000313" key="1">
    <source>
        <dbReference type="EMBL" id="PHV70995.1"/>
    </source>
</evidence>
<dbReference type="EMBL" id="PEDL01000006">
    <property type="protein sequence ID" value="PHV70995.1"/>
    <property type="molecule type" value="Genomic_DNA"/>
</dbReference>
<gene>
    <name evidence="1" type="ORF">CS063_08245</name>
</gene>
<evidence type="ECO:0000313" key="2">
    <source>
        <dbReference type="Proteomes" id="UP000224460"/>
    </source>
</evidence>
<keyword evidence="2" id="KW-1185">Reference proteome</keyword>
<reference evidence="1" key="1">
    <citation type="submission" date="2017-10" db="EMBL/GenBank/DDBJ databases">
        <title>Genome sequence of cellulolytic Lachnospiraceae bacterium XHS1971 isolated from hotspring sediment.</title>
        <authorList>
            <person name="Vasudevan G."/>
            <person name="Joshi A.J."/>
            <person name="Hivarkar S."/>
            <person name="Lanjekar V.B."/>
            <person name="Dhakephalkar P.K."/>
            <person name="Dagar S."/>
        </authorList>
    </citation>
    <scope>NUCLEOTIDE SEQUENCE</scope>
    <source>
        <strain evidence="1">XHS1971</strain>
    </source>
</reference>
<protein>
    <submittedName>
        <fullName evidence="1">Adenosylcobinamide-phosphate synthase</fullName>
    </submittedName>
</protein>
<name>A0AC61DCN1_9FIRM</name>
<sequence>MSILSFVLGYVLDLILGDPYNFPHPVRLIGKLVRKVETLIRRRVTSSKGLQIGGGVLWLVVVGTTFITSYGLIQISRVHPILYGIVSTYLIYTTLATKCLGQEAYKIYQVLNTKSLEEARVQLSYIVGRDTQSLSEEEVIKATVETVAENTVDGVIAPLFYAFIGGAPLALAYKAVNTLDSMVGYKNEKYKDLGMVSARIDDAANFIPARLTALLMSMACGLLRLKGRQALSIAIRDRKNHKSPNCAYPEGAVAGALGIQLGGTHTYFGEEVYKPTIGDALRKINKEDILKTNAILYTTSGLSFILFMCMYLLVVK</sequence>
<organism evidence="1 2">
    <name type="scientific">Sporanaerobium hydrogeniformans</name>
    <dbReference type="NCBI Taxonomy" id="3072179"/>
    <lineage>
        <taxon>Bacteria</taxon>
        <taxon>Bacillati</taxon>
        <taxon>Bacillota</taxon>
        <taxon>Clostridia</taxon>
        <taxon>Lachnospirales</taxon>
        <taxon>Lachnospiraceae</taxon>
        <taxon>Sporanaerobium</taxon>
    </lineage>
</organism>
<accession>A0AC61DCN1</accession>
<comment type="caution">
    <text evidence="1">The sequence shown here is derived from an EMBL/GenBank/DDBJ whole genome shotgun (WGS) entry which is preliminary data.</text>
</comment>